<name>A0A3P5XGP9_9RHOB</name>
<sequence>MRRALLILVGLFLTSVAGAEAFARFGLGLGTPPLYETDPEVEYRLQASQSLHRFGNLFETNERHMRSPTLIGETRPIWLVVGDSIPFAGGQVDQADLATSRLTDETRMVANLSAGSWGPANELAAIRANADLPLAGIVVVLNSDDLPDVPTFAPLDPNTHPTEAPVLALQEALIRYLPRYLPASLKPAPLPPVSADQQQADLAAGRQDYQDLLAGLAAQGIPVCLVLHPSRLELEPAPVPDAETIRRRETGLARFAEMSDLAKVASIPVVEAADDYRNEGAAPQIYLDGLHLTATGQAALARAIERCMTEAAVPGPKE</sequence>
<dbReference type="AlphaFoldDB" id="A0A3P5XGP9"/>
<dbReference type="OrthoDB" id="9790710at2"/>
<evidence type="ECO:0000313" key="2">
    <source>
        <dbReference type="Proteomes" id="UP000277498"/>
    </source>
</evidence>
<protein>
    <recommendedName>
        <fullName evidence="3">SGNH hydrolase-type esterase domain-containing protein</fullName>
    </recommendedName>
</protein>
<organism evidence="1 2">
    <name type="scientific">Pseudogemmobacter humi</name>
    <dbReference type="NCBI Taxonomy" id="2483812"/>
    <lineage>
        <taxon>Bacteria</taxon>
        <taxon>Pseudomonadati</taxon>
        <taxon>Pseudomonadota</taxon>
        <taxon>Alphaproteobacteria</taxon>
        <taxon>Rhodobacterales</taxon>
        <taxon>Paracoccaceae</taxon>
        <taxon>Pseudogemmobacter</taxon>
    </lineage>
</organism>
<dbReference type="EMBL" id="UXAW01000138">
    <property type="protein sequence ID" value="VDC33970.1"/>
    <property type="molecule type" value="Genomic_DNA"/>
</dbReference>
<evidence type="ECO:0008006" key="3">
    <source>
        <dbReference type="Google" id="ProtNLM"/>
    </source>
</evidence>
<dbReference type="InterPro" id="IPR036514">
    <property type="entry name" value="SGNH_hydro_sf"/>
</dbReference>
<dbReference type="Proteomes" id="UP000277498">
    <property type="component" value="Unassembled WGS sequence"/>
</dbReference>
<evidence type="ECO:0000313" key="1">
    <source>
        <dbReference type="EMBL" id="VDC33970.1"/>
    </source>
</evidence>
<accession>A0A3P5XGP9</accession>
<dbReference type="GO" id="GO:0016788">
    <property type="term" value="F:hydrolase activity, acting on ester bonds"/>
    <property type="evidence" value="ECO:0007669"/>
    <property type="project" value="UniProtKB-ARBA"/>
</dbReference>
<reference evidence="1 2" key="1">
    <citation type="submission" date="2018-11" db="EMBL/GenBank/DDBJ databases">
        <authorList>
            <person name="Criscuolo A."/>
        </authorList>
    </citation>
    <scope>NUCLEOTIDE SEQUENCE [LARGE SCALE GENOMIC DNA]</scope>
    <source>
        <strain evidence="1">ACIP111625</strain>
    </source>
</reference>
<keyword evidence="2" id="KW-1185">Reference proteome</keyword>
<dbReference type="Gene3D" id="3.40.50.1110">
    <property type="entry name" value="SGNH hydrolase"/>
    <property type="match status" value="1"/>
</dbReference>
<proteinExistence type="predicted"/>
<gene>
    <name evidence="1" type="ORF">XINFAN_04171</name>
</gene>
<dbReference type="SUPFAM" id="SSF52266">
    <property type="entry name" value="SGNH hydrolase"/>
    <property type="match status" value="1"/>
</dbReference>
<dbReference type="RefSeq" id="WP_124088829.1">
    <property type="nucleotide sequence ID" value="NZ_UXAW01000138.1"/>
</dbReference>